<comment type="catalytic activity">
    <reaction evidence="6">
        <text>a uridine in RNA = a pseudouridine in RNA</text>
        <dbReference type="Rhea" id="RHEA:48348"/>
        <dbReference type="Rhea" id="RHEA-COMP:12068"/>
        <dbReference type="Rhea" id="RHEA-COMP:12069"/>
        <dbReference type="ChEBI" id="CHEBI:65314"/>
        <dbReference type="ChEBI" id="CHEBI:65315"/>
    </reaction>
</comment>
<dbReference type="SMART" id="SM00363">
    <property type="entry name" value="S4"/>
    <property type="match status" value="1"/>
</dbReference>
<dbReference type="GO" id="GO:0160140">
    <property type="term" value="F:23S rRNA pseudouridine(1911/1915/1917) synthase activity"/>
    <property type="evidence" value="ECO:0007669"/>
    <property type="project" value="UniProtKB-EC"/>
</dbReference>
<dbReference type="CDD" id="cd00165">
    <property type="entry name" value="S4"/>
    <property type="match status" value="1"/>
</dbReference>
<comment type="similarity">
    <text evidence="1 6">Belongs to the pseudouridine synthase RluA family.</text>
</comment>
<dbReference type="Proteomes" id="UP000315498">
    <property type="component" value="Unassembled WGS sequence"/>
</dbReference>
<comment type="catalytic activity">
    <reaction evidence="3">
        <text>uridine(1911/1915/1917) in 23S rRNA = pseudouridine(1911/1915/1917) in 23S rRNA</text>
        <dbReference type="Rhea" id="RHEA:42524"/>
        <dbReference type="Rhea" id="RHEA-COMP:10097"/>
        <dbReference type="Rhea" id="RHEA-COMP:10098"/>
        <dbReference type="ChEBI" id="CHEBI:65314"/>
        <dbReference type="ChEBI" id="CHEBI:65315"/>
        <dbReference type="EC" id="5.4.99.23"/>
    </reaction>
</comment>
<evidence type="ECO:0000256" key="4">
    <source>
        <dbReference type="PIRSR" id="PIRSR606225-1"/>
    </source>
</evidence>
<sequence>MEIVKKVPPELSNIRFDKASSEIFKDFSRSQLKKWIIDGRVLLNNEIASPKDIVNQDDEILINPISENKIEWEPQEIKFELIHKDDNFLVINKPPNLVMHPGAGCNNGTLANGLLFRFPELKLLPRAGIVHRLDKDTSGILLVARTEKFRNHFVNLLQDRRVNKIYKALIVGKVIGSFEITDAIGRDKNNRTKMSVRVDGKDAHTFVKLDKNLGSYSLLDVSIKTGRTHQIRVHLSSKKLPIIGDNTYNPSSNIAKGTPKALTDIIRDFPRQALHSYHLSFEDMDTNETRTFEAPIPDVITNLCNILEKHI</sequence>
<dbReference type="GO" id="GO:0003723">
    <property type="term" value="F:RNA binding"/>
    <property type="evidence" value="ECO:0007669"/>
    <property type="project" value="UniProtKB-KW"/>
</dbReference>
<dbReference type="InterPro" id="IPR020103">
    <property type="entry name" value="PsdUridine_synth_cat_dom_sf"/>
</dbReference>
<dbReference type="Pfam" id="PF00849">
    <property type="entry name" value="PseudoU_synth_2"/>
    <property type="match status" value="1"/>
</dbReference>
<dbReference type="PANTHER" id="PTHR21600:SF44">
    <property type="entry name" value="RIBOSOMAL LARGE SUBUNIT PSEUDOURIDINE SYNTHASE D"/>
    <property type="match status" value="1"/>
</dbReference>
<evidence type="ECO:0000259" key="7">
    <source>
        <dbReference type="SMART" id="SM00363"/>
    </source>
</evidence>
<feature type="active site" evidence="4">
    <location>
        <position position="134"/>
    </location>
</feature>
<comment type="caution">
    <text evidence="8">The sequence shown here is derived from an EMBL/GenBank/DDBJ whole genome shotgun (WGS) entry which is preliminary data.</text>
</comment>
<feature type="domain" description="RNA-binding S4" evidence="7">
    <location>
        <begin position="14"/>
        <end position="78"/>
    </location>
</feature>
<dbReference type="PANTHER" id="PTHR21600">
    <property type="entry name" value="MITOCHONDRIAL RNA PSEUDOURIDINE SYNTHASE"/>
    <property type="match status" value="1"/>
</dbReference>
<evidence type="ECO:0000256" key="6">
    <source>
        <dbReference type="RuleBase" id="RU362028"/>
    </source>
</evidence>
<dbReference type="InterPro" id="IPR002942">
    <property type="entry name" value="S4_RNA-bd"/>
</dbReference>
<dbReference type="NCBIfam" id="TIGR00005">
    <property type="entry name" value="rluA_subfam"/>
    <property type="match status" value="1"/>
</dbReference>
<dbReference type="InterPro" id="IPR036986">
    <property type="entry name" value="S4_RNA-bd_sf"/>
</dbReference>
<dbReference type="PROSITE" id="PS01129">
    <property type="entry name" value="PSI_RLU"/>
    <property type="match status" value="1"/>
</dbReference>
<evidence type="ECO:0000256" key="2">
    <source>
        <dbReference type="ARBA" id="ARBA00023235"/>
    </source>
</evidence>
<dbReference type="EC" id="5.4.99.-" evidence="6"/>
<comment type="function">
    <text evidence="6">Responsible for synthesis of pseudouridine from uracil.</text>
</comment>
<dbReference type="SUPFAM" id="SSF55174">
    <property type="entry name" value="Alpha-L RNA-binding motif"/>
    <property type="match status" value="1"/>
</dbReference>
<dbReference type="PROSITE" id="PS50889">
    <property type="entry name" value="S4"/>
    <property type="match status" value="1"/>
</dbReference>
<evidence type="ECO:0000256" key="1">
    <source>
        <dbReference type="ARBA" id="ARBA00010876"/>
    </source>
</evidence>
<dbReference type="Gene3D" id="3.10.290.10">
    <property type="entry name" value="RNA-binding S4 domain"/>
    <property type="match status" value="1"/>
</dbReference>
<evidence type="ECO:0000313" key="8">
    <source>
        <dbReference type="EMBL" id="RZO24287.1"/>
    </source>
</evidence>
<reference evidence="8 9" key="1">
    <citation type="submission" date="2019-02" db="EMBL/GenBank/DDBJ databases">
        <title>Prokaryotic population dynamics and viral predation in marine succession experiment using metagenomics: the confinement effect.</title>
        <authorList>
            <person name="Haro-Moreno J.M."/>
            <person name="Rodriguez-Valera F."/>
            <person name="Lopez-Perez M."/>
        </authorList>
    </citation>
    <scope>NUCLEOTIDE SEQUENCE [LARGE SCALE GENOMIC DNA]</scope>
    <source>
        <strain evidence="8">MED-G161</strain>
    </source>
</reference>
<dbReference type="Pfam" id="PF01479">
    <property type="entry name" value="S4"/>
    <property type="match status" value="1"/>
</dbReference>
<dbReference type="AlphaFoldDB" id="A0A520MSW8"/>
<dbReference type="CDD" id="cd02869">
    <property type="entry name" value="PseudoU_synth_RluA_like"/>
    <property type="match status" value="1"/>
</dbReference>
<dbReference type="InterPro" id="IPR006145">
    <property type="entry name" value="PsdUridine_synth_RsuA/RluA"/>
</dbReference>
<evidence type="ECO:0000256" key="5">
    <source>
        <dbReference type="PROSITE-ProRule" id="PRU00182"/>
    </source>
</evidence>
<dbReference type="InterPro" id="IPR006225">
    <property type="entry name" value="PsdUridine_synth_RluC/D"/>
</dbReference>
<gene>
    <name evidence="8" type="ORF">EVA94_02795</name>
</gene>
<protein>
    <recommendedName>
        <fullName evidence="6">Pseudouridine synthase</fullName>
        <ecNumber evidence="6">5.4.99.-</ecNumber>
    </recommendedName>
</protein>
<name>A0A520MSW8_9GAMM</name>
<dbReference type="Gene3D" id="3.30.2350.10">
    <property type="entry name" value="Pseudouridine synthase"/>
    <property type="match status" value="1"/>
</dbReference>
<dbReference type="InterPro" id="IPR006224">
    <property type="entry name" value="PsdUridine_synth_RluA-like_CS"/>
</dbReference>
<accession>A0A520MSW8</accession>
<evidence type="ECO:0000256" key="3">
    <source>
        <dbReference type="ARBA" id="ARBA00036882"/>
    </source>
</evidence>
<dbReference type="SUPFAM" id="SSF55120">
    <property type="entry name" value="Pseudouridine synthase"/>
    <property type="match status" value="1"/>
</dbReference>
<keyword evidence="2 6" id="KW-0413">Isomerase</keyword>
<evidence type="ECO:0000313" key="9">
    <source>
        <dbReference type="Proteomes" id="UP000315498"/>
    </source>
</evidence>
<organism evidence="8 9">
    <name type="scientific">SAR86 cluster bacterium</name>
    <dbReference type="NCBI Taxonomy" id="2030880"/>
    <lineage>
        <taxon>Bacteria</taxon>
        <taxon>Pseudomonadati</taxon>
        <taxon>Pseudomonadota</taxon>
        <taxon>Gammaproteobacteria</taxon>
        <taxon>SAR86 cluster</taxon>
    </lineage>
</organism>
<proteinExistence type="inferred from homology"/>
<dbReference type="InterPro" id="IPR050188">
    <property type="entry name" value="RluA_PseudoU_synthase"/>
</dbReference>
<keyword evidence="5" id="KW-0694">RNA-binding</keyword>
<dbReference type="EMBL" id="SHBG01000022">
    <property type="protein sequence ID" value="RZO24287.1"/>
    <property type="molecule type" value="Genomic_DNA"/>
</dbReference>
<dbReference type="GO" id="GO:0000455">
    <property type="term" value="P:enzyme-directed rRNA pseudouridine synthesis"/>
    <property type="evidence" value="ECO:0007669"/>
    <property type="project" value="UniProtKB-ARBA"/>
</dbReference>